<feature type="domain" description="GPR180/TMEM145 transmembrane" evidence="4">
    <location>
        <begin position="214"/>
        <end position="409"/>
    </location>
</feature>
<dbReference type="InterPro" id="IPR047831">
    <property type="entry name" value="GPR180/TMEM145"/>
</dbReference>
<dbReference type="InterPro" id="IPR019336">
    <property type="entry name" value="GPR180/TMEM145_TM"/>
</dbReference>
<keyword evidence="2" id="KW-0472">Membrane</keyword>
<feature type="region of interest" description="Disordered" evidence="1">
    <location>
        <begin position="453"/>
        <end position="472"/>
    </location>
</feature>
<keyword evidence="2" id="KW-1133">Transmembrane helix</keyword>
<organism evidence="5 6">
    <name type="scientific">Durusdinium trenchii</name>
    <dbReference type="NCBI Taxonomy" id="1381693"/>
    <lineage>
        <taxon>Eukaryota</taxon>
        <taxon>Sar</taxon>
        <taxon>Alveolata</taxon>
        <taxon>Dinophyceae</taxon>
        <taxon>Suessiales</taxon>
        <taxon>Symbiodiniaceae</taxon>
        <taxon>Durusdinium</taxon>
    </lineage>
</organism>
<protein>
    <recommendedName>
        <fullName evidence="4">GPR180/TMEM145 transmembrane domain-containing protein</fullName>
    </recommendedName>
</protein>
<reference evidence="5 6" key="1">
    <citation type="submission" date="2024-02" db="EMBL/GenBank/DDBJ databases">
        <authorList>
            <person name="Chen Y."/>
            <person name="Shah S."/>
            <person name="Dougan E. K."/>
            <person name="Thang M."/>
            <person name="Chan C."/>
        </authorList>
    </citation>
    <scope>NUCLEOTIDE SEQUENCE [LARGE SCALE GENOMIC DNA]</scope>
</reference>
<feature type="signal peptide" evidence="3">
    <location>
        <begin position="1"/>
        <end position="16"/>
    </location>
</feature>
<evidence type="ECO:0000259" key="4">
    <source>
        <dbReference type="Pfam" id="PF10192"/>
    </source>
</evidence>
<feature type="transmembrane region" description="Helical" evidence="2">
    <location>
        <begin position="319"/>
        <end position="339"/>
    </location>
</feature>
<dbReference type="PANTHER" id="PTHR23252:SF24">
    <property type="entry name" value="TRANSMEMBRANE PROTEIN 145"/>
    <property type="match status" value="1"/>
</dbReference>
<evidence type="ECO:0000313" key="6">
    <source>
        <dbReference type="Proteomes" id="UP001642484"/>
    </source>
</evidence>
<evidence type="ECO:0000256" key="2">
    <source>
        <dbReference type="SAM" id="Phobius"/>
    </source>
</evidence>
<proteinExistence type="predicted"/>
<comment type="caution">
    <text evidence="5">The sequence shown here is derived from an EMBL/GenBank/DDBJ whole genome shotgun (WGS) entry which is preliminary data.</text>
</comment>
<feature type="compositionally biased region" description="Low complexity" evidence="1">
    <location>
        <begin position="454"/>
        <end position="472"/>
    </location>
</feature>
<evidence type="ECO:0000256" key="3">
    <source>
        <dbReference type="SAM" id="SignalP"/>
    </source>
</evidence>
<dbReference type="PANTHER" id="PTHR23252">
    <property type="entry name" value="INTIMAL THICKNESS RECEPTOR-RELATED"/>
    <property type="match status" value="1"/>
</dbReference>
<keyword evidence="2" id="KW-0812">Transmembrane</keyword>
<gene>
    <name evidence="5" type="ORF">CCMP2556_LOCUS12552</name>
</gene>
<evidence type="ECO:0000256" key="1">
    <source>
        <dbReference type="SAM" id="MobiDB-lite"/>
    </source>
</evidence>
<feature type="chain" id="PRO_5047514731" description="GPR180/TMEM145 transmembrane domain-containing protein" evidence="3">
    <location>
        <begin position="17"/>
        <end position="472"/>
    </location>
</feature>
<evidence type="ECO:0000313" key="5">
    <source>
        <dbReference type="EMBL" id="CAK9016575.1"/>
    </source>
</evidence>
<dbReference type="Pfam" id="PF10192">
    <property type="entry name" value="GPR180-TMEM145_TM"/>
    <property type="match status" value="1"/>
</dbReference>
<name>A0ABP0JQ64_9DINO</name>
<feature type="transmembrane region" description="Helical" evidence="2">
    <location>
        <begin position="259"/>
        <end position="279"/>
    </location>
</feature>
<keyword evidence="3" id="KW-0732">Signal</keyword>
<sequence>MRCAVLLLCILPFSTAWRTSGTLPNLDSFIEYVGKFCFDFKKHAPGMARPVVGNVEVLLRGRVAEGPPCYGLRPCEANGHLYLIVFDDEEAHGQLVRHRFGQLSCEEMVNSASWAQIIKLDRREEFRMSENITESIRPRFWYFTFAACGIKMEVPAFFEIHAQNVLQGFESEFGMDQQGSLLLQVAAASGFMGLFLALRMGSKATGSEALRSRPLLRILLISSGCSSIGACCFCMHWAVYASDGTGLLAMEVAGTGLVALAKALLAILQLMLAKGWALFYSPQQLLQRQAIVSAVLLIVVISILCELHEVLFHDWSARIYMYENWSGFTILVLNCLLFAEAWRSMRDTFVLEGTEEIRRFYVFISFVSILYFLTLPLVCLLASLLSPWVRAKYVDRCEVGCRFLATLILGHLLRPSRMDAMLNARMEEPVETVGEPAEEGQIISAAGSVPLTASCSQGDSGDQCGDGELPAE</sequence>
<feature type="transmembrane region" description="Helical" evidence="2">
    <location>
        <begin position="181"/>
        <end position="198"/>
    </location>
</feature>
<accession>A0ABP0JQ64</accession>
<dbReference type="Proteomes" id="UP001642484">
    <property type="component" value="Unassembled WGS sequence"/>
</dbReference>
<feature type="transmembrane region" description="Helical" evidence="2">
    <location>
        <begin position="218"/>
        <end position="239"/>
    </location>
</feature>
<dbReference type="EMBL" id="CAXAMN010006113">
    <property type="protein sequence ID" value="CAK9016575.1"/>
    <property type="molecule type" value="Genomic_DNA"/>
</dbReference>
<keyword evidence="6" id="KW-1185">Reference proteome</keyword>
<feature type="transmembrane region" description="Helical" evidence="2">
    <location>
        <begin position="291"/>
        <end position="313"/>
    </location>
</feature>
<feature type="transmembrane region" description="Helical" evidence="2">
    <location>
        <begin position="360"/>
        <end position="385"/>
    </location>
</feature>